<keyword evidence="3" id="KW-1185">Reference proteome</keyword>
<sequence length="87" mass="10222">MSTGTAHQEIKGRKDKHRWGRSQLPSASRRNLREQNSGSLRNSSTAAHTRTKQLERLDNEQFSWKNRIRKQEQNRKTMSSYHAFPIS</sequence>
<evidence type="ECO:0000256" key="1">
    <source>
        <dbReference type="SAM" id="MobiDB-lite"/>
    </source>
</evidence>
<evidence type="ECO:0000313" key="2">
    <source>
        <dbReference type="EMBL" id="EPQ02631.1"/>
    </source>
</evidence>
<evidence type="ECO:0000313" key="3">
    <source>
        <dbReference type="Proteomes" id="UP000052978"/>
    </source>
</evidence>
<feature type="region of interest" description="Disordered" evidence="1">
    <location>
        <begin position="1"/>
        <end position="87"/>
    </location>
</feature>
<name>S7MFL8_MYOBR</name>
<gene>
    <name evidence="2" type="ORF">D623_10035973</name>
</gene>
<dbReference type="Proteomes" id="UP000052978">
    <property type="component" value="Unassembled WGS sequence"/>
</dbReference>
<feature type="compositionally biased region" description="Polar residues" evidence="1">
    <location>
        <begin position="23"/>
        <end position="48"/>
    </location>
</feature>
<proteinExistence type="predicted"/>
<dbReference type="EMBL" id="KE161240">
    <property type="protein sequence ID" value="EPQ02631.1"/>
    <property type="molecule type" value="Genomic_DNA"/>
</dbReference>
<dbReference type="AlphaFoldDB" id="S7MFL8"/>
<protein>
    <submittedName>
        <fullName evidence="2">Uncharacterized protein</fullName>
    </submittedName>
</protein>
<organism evidence="2 3">
    <name type="scientific">Myotis brandtii</name>
    <name type="common">Brandt's bat</name>
    <dbReference type="NCBI Taxonomy" id="109478"/>
    <lineage>
        <taxon>Eukaryota</taxon>
        <taxon>Metazoa</taxon>
        <taxon>Chordata</taxon>
        <taxon>Craniata</taxon>
        <taxon>Vertebrata</taxon>
        <taxon>Euteleostomi</taxon>
        <taxon>Mammalia</taxon>
        <taxon>Eutheria</taxon>
        <taxon>Laurasiatheria</taxon>
        <taxon>Chiroptera</taxon>
        <taxon>Yangochiroptera</taxon>
        <taxon>Vespertilionidae</taxon>
        <taxon>Myotis</taxon>
    </lineage>
</organism>
<accession>S7MFL8</accession>
<reference evidence="2 3" key="1">
    <citation type="journal article" date="2013" name="Nat. Commun.">
        <title>Genome analysis reveals insights into physiology and longevity of the Brandt's bat Myotis brandtii.</title>
        <authorList>
            <person name="Seim I."/>
            <person name="Fang X."/>
            <person name="Xiong Z."/>
            <person name="Lobanov A.V."/>
            <person name="Huang Z."/>
            <person name="Ma S."/>
            <person name="Feng Y."/>
            <person name="Turanov A.A."/>
            <person name="Zhu Y."/>
            <person name="Lenz T.L."/>
            <person name="Gerashchenko M.V."/>
            <person name="Fan D."/>
            <person name="Hee Yim S."/>
            <person name="Yao X."/>
            <person name="Jordan D."/>
            <person name="Xiong Y."/>
            <person name="Ma Y."/>
            <person name="Lyapunov A.N."/>
            <person name="Chen G."/>
            <person name="Kulakova O.I."/>
            <person name="Sun Y."/>
            <person name="Lee S.G."/>
            <person name="Bronson R.T."/>
            <person name="Moskalev A.A."/>
            <person name="Sunyaev S.R."/>
            <person name="Zhang G."/>
            <person name="Krogh A."/>
            <person name="Wang J."/>
            <person name="Gladyshev V.N."/>
        </authorList>
    </citation>
    <scope>NUCLEOTIDE SEQUENCE [LARGE SCALE GENOMIC DNA]</scope>
</reference>